<protein>
    <recommendedName>
        <fullName evidence="3">Protein-arginine deiminase C-terminal domain-containing protein</fullName>
    </recommendedName>
</protein>
<name>A0ABP6ZFR1_9ACTN</name>
<evidence type="ECO:0000313" key="1">
    <source>
        <dbReference type="EMBL" id="GAA3607618.1"/>
    </source>
</evidence>
<dbReference type="Gene3D" id="3.75.10.10">
    <property type="entry name" value="L-arginine/glycine Amidinotransferase, Chain A"/>
    <property type="match status" value="1"/>
</dbReference>
<reference evidence="2" key="1">
    <citation type="journal article" date="2019" name="Int. J. Syst. Evol. Microbiol.">
        <title>The Global Catalogue of Microorganisms (GCM) 10K type strain sequencing project: providing services to taxonomists for standard genome sequencing and annotation.</title>
        <authorList>
            <consortium name="The Broad Institute Genomics Platform"/>
            <consortium name="The Broad Institute Genome Sequencing Center for Infectious Disease"/>
            <person name="Wu L."/>
            <person name="Ma J."/>
        </authorList>
    </citation>
    <scope>NUCLEOTIDE SEQUENCE [LARGE SCALE GENOMIC DNA]</scope>
    <source>
        <strain evidence="2">JCM 17326</strain>
    </source>
</reference>
<proteinExistence type="predicted"/>
<dbReference type="EMBL" id="BAABDQ010000043">
    <property type="protein sequence ID" value="GAA3607618.1"/>
    <property type="molecule type" value="Genomic_DNA"/>
</dbReference>
<evidence type="ECO:0000313" key="2">
    <source>
        <dbReference type="Proteomes" id="UP001500630"/>
    </source>
</evidence>
<dbReference type="Proteomes" id="UP001500630">
    <property type="component" value="Unassembled WGS sequence"/>
</dbReference>
<keyword evidence="2" id="KW-1185">Reference proteome</keyword>
<organism evidence="1 2">
    <name type="scientific">Nonomuraea rosea</name>
    <dbReference type="NCBI Taxonomy" id="638574"/>
    <lineage>
        <taxon>Bacteria</taxon>
        <taxon>Bacillati</taxon>
        <taxon>Actinomycetota</taxon>
        <taxon>Actinomycetes</taxon>
        <taxon>Streptosporangiales</taxon>
        <taxon>Streptosporangiaceae</taxon>
        <taxon>Nonomuraea</taxon>
    </lineage>
</organism>
<accession>A0ABP6ZFR1</accession>
<gene>
    <name evidence="1" type="ORF">GCM10022419_110650</name>
</gene>
<dbReference type="RefSeq" id="WP_345574990.1">
    <property type="nucleotide sequence ID" value="NZ_BAABDQ010000043.1"/>
</dbReference>
<sequence>MSANDRAAGHIDAQLDTMLGVHVRWVADLSWAHLLGGEVHCATDALRDTRSTARWWTR</sequence>
<comment type="caution">
    <text evidence="1">The sequence shown here is derived from an EMBL/GenBank/DDBJ whole genome shotgun (WGS) entry which is preliminary data.</text>
</comment>
<evidence type="ECO:0008006" key="3">
    <source>
        <dbReference type="Google" id="ProtNLM"/>
    </source>
</evidence>